<dbReference type="InterPro" id="IPR001764">
    <property type="entry name" value="Glyco_hydro_3_N"/>
</dbReference>
<dbReference type="InterPro" id="IPR036962">
    <property type="entry name" value="Glyco_hydro_3_N_sf"/>
</dbReference>
<dbReference type="Pfam" id="PF00933">
    <property type="entry name" value="Glyco_hydro_3"/>
    <property type="match status" value="1"/>
</dbReference>
<reference evidence="6 7" key="1">
    <citation type="submission" date="2024-01" db="EMBL/GenBank/DDBJ databases">
        <title>The genome of the rayed Mediterranean limpet Patella caerulea (Linnaeus, 1758).</title>
        <authorList>
            <person name="Anh-Thu Weber A."/>
            <person name="Halstead-Nussloch G."/>
        </authorList>
    </citation>
    <scope>NUCLEOTIDE SEQUENCE [LARGE SCALE GENOMIC DNA]</scope>
    <source>
        <strain evidence="6">AATW-2023a</strain>
        <tissue evidence="6">Whole specimen</tissue>
    </source>
</reference>
<evidence type="ECO:0000313" key="6">
    <source>
        <dbReference type="EMBL" id="KAK6169203.1"/>
    </source>
</evidence>
<dbReference type="InterPro" id="IPR026891">
    <property type="entry name" value="Fn3-like"/>
</dbReference>
<dbReference type="Proteomes" id="UP001347796">
    <property type="component" value="Unassembled WGS sequence"/>
</dbReference>
<feature type="chain" id="PRO_5042887298" description="Fibronectin type III-like domain-containing protein" evidence="4">
    <location>
        <begin position="19"/>
        <end position="730"/>
    </location>
</feature>
<evidence type="ECO:0000259" key="5">
    <source>
        <dbReference type="SMART" id="SM01217"/>
    </source>
</evidence>
<name>A0AAN8J170_PATCE</name>
<keyword evidence="2" id="KW-0378">Hydrolase</keyword>
<dbReference type="InterPro" id="IPR017853">
    <property type="entry name" value="GH"/>
</dbReference>
<dbReference type="InterPro" id="IPR036881">
    <property type="entry name" value="Glyco_hydro_3_C_sf"/>
</dbReference>
<sequence>MILVKFFSFLLLTDLSFQAFTFRNVSLDWNDRVDDLVRRLTLNEVIEQITKGGVGTNGPAPAIQRLGIGTYQWDTECLHGAVRQNATSFPQSIGLAATWSYDVVRRMSGATGEEVRAYHIRNSGRSGLSCFAPVINIMRDPRWGRNQETYGEDPYLSGMLATAYVKGIHGDNKRYMRATAGCKHFNVHGGPENIPENRNAFDAHVSMRDWRTTFLPAFRYCVEAGTYNIMCSYNRINGIPSCANKQLLTDILRKEWGFKGYVVSDMNALENIVEHHHYSKDFVEAAAAAINAGCNLELRSGSRKTTVFESISNATKQGKITEATLRERVKPLFYTRMRLGEFDPSEMNPYSSVGSVVLDDAHRELALEAAMKSIVLLKNDGLLPLTHTKYNTVAIVGPFNNDKHILNGDYAANTDNHFVITPDAALKTLGHQVHSESGCKDSRCNTYDSKAITTAVHGAQLVFVCLGLGTSIEREGHDRSDLNLPGHQSQLLDDVIKSSGTAKIVLIMFNAGPVDIQHFDSNPRISAILAAFYPGQATGDALLKVITGSHQAQFGRLPYTWFHSANQVPPMIDYKMEGRTYRYFKGEPLYPFGYGLTYTKFHYSNLKMASIVHAGHDLKGSVVVINTGSVVGDEVVQIYISWAETTIPKPQLELVWFDRITIHAHANSTVQFDIKYKQMALLLDNVGWRIEPGKINVYLGGQQPKQKKSVGSNVLEGSFTIHGTKLLGHY</sequence>
<evidence type="ECO:0000256" key="2">
    <source>
        <dbReference type="ARBA" id="ARBA00022801"/>
    </source>
</evidence>
<dbReference type="EMBL" id="JAZGQO010000015">
    <property type="protein sequence ID" value="KAK6169203.1"/>
    <property type="molecule type" value="Genomic_DNA"/>
</dbReference>
<dbReference type="InterPro" id="IPR044993">
    <property type="entry name" value="BXL"/>
</dbReference>
<dbReference type="SMART" id="SM01217">
    <property type="entry name" value="Fn3_like"/>
    <property type="match status" value="1"/>
</dbReference>
<dbReference type="PANTHER" id="PTHR42721:SF42">
    <property type="entry name" value="FIBRONECTIN TYPE III-LIKE DOMAIN-CONTAINING PROTEIN"/>
    <property type="match status" value="1"/>
</dbReference>
<keyword evidence="1 4" id="KW-0732">Signal</keyword>
<dbReference type="InterPro" id="IPR002772">
    <property type="entry name" value="Glyco_hydro_3_C"/>
</dbReference>
<dbReference type="GO" id="GO:0009044">
    <property type="term" value="F:xylan 1,4-beta-xylosidase activity"/>
    <property type="evidence" value="ECO:0007669"/>
    <property type="project" value="InterPro"/>
</dbReference>
<dbReference type="SUPFAM" id="SSF52279">
    <property type="entry name" value="Beta-D-glucan exohydrolase, C-terminal domain"/>
    <property type="match status" value="1"/>
</dbReference>
<evidence type="ECO:0000256" key="1">
    <source>
        <dbReference type="ARBA" id="ARBA00022729"/>
    </source>
</evidence>
<protein>
    <recommendedName>
        <fullName evidence="5">Fibronectin type III-like domain-containing protein</fullName>
    </recommendedName>
</protein>
<evidence type="ECO:0000313" key="7">
    <source>
        <dbReference type="Proteomes" id="UP001347796"/>
    </source>
</evidence>
<dbReference type="Gene3D" id="3.40.50.1700">
    <property type="entry name" value="Glycoside hydrolase family 3 C-terminal domain"/>
    <property type="match status" value="1"/>
</dbReference>
<dbReference type="PANTHER" id="PTHR42721">
    <property type="entry name" value="SUGAR HYDROLASE-RELATED"/>
    <property type="match status" value="1"/>
</dbReference>
<dbReference type="Pfam" id="PF14310">
    <property type="entry name" value="Fn3-like"/>
    <property type="match status" value="1"/>
</dbReference>
<comment type="caution">
    <text evidence="6">The sequence shown here is derived from an EMBL/GenBank/DDBJ whole genome shotgun (WGS) entry which is preliminary data.</text>
</comment>
<dbReference type="PRINTS" id="PR00133">
    <property type="entry name" value="GLHYDRLASE3"/>
</dbReference>
<dbReference type="GO" id="GO:0046556">
    <property type="term" value="F:alpha-L-arabinofuranosidase activity"/>
    <property type="evidence" value="ECO:0007669"/>
    <property type="project" value="TreeGrafter"/>
</dbReference>
<dbReference type="Gene3D" id="2.60.40.10">
    <property type="entry name" value="Immunoglobulins"/>
    <property type="match status" value="1"/>
</dbReference>
<dbReference type="InterPro" id="IPR013783">
    <property type="entry name" value="Ig-like_fold"/>
</dbReference>
<keyword evidence="3" id="KW-0326">Glycosidase</keyword>
<dbReference type="Gene3D" id="3.20.20.300">
    <property type="entry name" value="Glycoside hydrolase, family 3, N-terminal domain"/>
    <property type="match status" value="1"/>
</dbReference>
<proteinExistence type="predicted"/>
<evidence type="ECO:0000256" key="3">
    <source>
        <dbReference type="ARBA" id="ARBA00023295"/>
    </source>
</evidence>
<dbReference type="Pfam" id="PF01915">
    <property type="entry name" value="Glyco_hydro_3_C"/>
    <property type="match status" value="1"/>
</dbReference>
<organism evidence="6 7">
    <name type="scientific">Patella caerulea</name>
    <name type="common">Rayed Mediterranean limpet</name>
    <dbReference type="NCBI Taxonomy" id="87958"/>
    <lineage>
        <taxon>Eukaryota</taxon>
        <taxon>Metazoa</taxon>
        <taxon>Spiralia</taxon>
        <taxon>Lophotrochozoa</taxon>
        <taxon>Mollusca</taxon>
        <taxon>Gastropoda</taxon>
        <taxon>Patellogastropoda</taxon>
        <taxon>Patelloidea</taxon>
        <taxon>Patellidae</taxon>
        <taxon>Patella</taxon>
    </lineage>
</organism>
<evidence type="ECO:0000256" key="4">
    <source>
        <dbReference type="SAM" id="SignalP"/>
    </source>
</evidence>
<feature type="domain" description="Fibronectin type III-like" evidence="5">
    <location>
        <begin position="634"/>
        <end position="703"/>
    </location>
</feature>
<dbReference type="GO" id="GO:0045493">
    <property type="term" value="P:xylan catabolic process"/>
    <property type="evidence" value="ECO:0007669"/>
    <property type="project" value="InterPro"/>
</dbReference>
<keyword evidence="7" id="KW-1185">Reference proteome</keyword>
<dbReference type="SUPFAM" id="SSF51445">
    <property type="entry name" value="(Trans)glycosidases"/>
    <property type="match status" value="1"/>
</dbReference>
<dbReference type="AlphaFoldDB" id="A0AAN8J170"/>
<accession>A0AAN8J170</accession>
<gene>
    <name evidence="6" type="ORF">SNE40_020299</name>
</gene>
<dbReference type="GO" id="GO:0031222">
    <property type="term" value="P:arabinan catabolic process"/>
    <property type="evidence" value="ECO:0007669"/>
    <property type="project" value="TreeGrafter"/>
</dbReference>
<feature type="signal peptide" evidence="4">
    <location>
        <begin position="1"/>
        <end position="18"/>
    </location>
</feature>